<dbReference type="PROSITE" id="PS50846">
    <property type="entry name" value="HMA_2"/>
    <property type="match status" value="1"/>
</dbReference>
<proteinExistence type="predicted"/>
<comment type="caution">
    <text evidence="2">The sequence shown here is derived from an EMBL/GenBank/DDBJ whole genome shotgun (WGS) entry which is preliminary data.</text>
</comment>
<name>A0A1F5Z4L7_9BACT</name>
<dbReference type="CDD" id="cd00371">
    <property type="entry name" value="HMA"/>
    <property type="match status" value="1"/>
</dbReference>
<dbReference type="AlphaFoldDB" id="A0A1F5Z4L7"/>
<accession>A0A1F5Z4L7</accession>
<dbReference type="EMBL" id="MFJF01000012">
    <property type="protein sequence ID" value="OGG07052.1"/>
    <property type="molecule type" value="Genomic_DNA"/>
</dbReference>
<protein>
    <recommendedName>
        <fullName evidence="1">HMA domain-containing protein</fullName>
    </recommendedName>
</protein>
<evidence type="ECO:0000313" key="3">
    <source>
        <dbReference type="Proteomes" id="UP000177354"/>
    </source>
</evidence>
<dbReference type="Gene3D" id="3.30.70.100">
    <property type="match status" value="1"/>
</dbReference>
<dbReference type="InterPro" id="IPR036163">
    <property type="entry name" value="HMA_dom_sf"/>
</dbReference>
<evidence type="ECO:0000259" key="1">
    <source>
        <dbReference type="PROSITE" id="PS50846"/>
    </source>
</evidence>
<sequence>MTKKTLFKIHDMHCTSCALNIDFELEDTAGVKKSNTNYAKALCFVEFDPEKVTEEIIISVIKNAGYISSVYKD</sequence>
<organism evidence="2 3">
    <name type="scientific">Candidatus Gottesmanbacteria bacterium RIFCSPHIGHO2_01_FULL_40_15</name>
    <dbReference type="NCBI Taxonomy" id="1798376"/>
    <lineage>
        <taxon>Bacteria</taxon>
        <taxon>Candidatus Gottesmaniibacteriota</taxon>
    </lineage>
</organism>
<reference evidence="2 3" key="1">
    <citation type="journal article" date="2016" name="Nat. Commun.">
        <title>Thousands of microbial genomes shed light on interconnected biogeochemical processes in an aquifer system.</title>
        <authorList>
            <person name="Anantharaman K."/>
            <person name="Brown C.T."/>
            <person name="Hug L.A."/>
            <person name="Sharon I."/>
            <person name="Castelle C.J."/>
            <person name="Probst A.J."/>
            <person name="Thomas B.C."/>
            <person name="Singh A."/>
            <person name="Wilkins M.J."/>
            <person name="Karaoz U."/>
            <person name="Brodie E.L."/>
            <person name="Williams K.H."/>
            <person name="Hubbard S.S."/>
            <person name="Banfield J.F."/>
        </authorList>
    </citation>
    <scope>NUCLEOTIDE SEQUENCE [LARGE SCALE GENOMIC DNA]</scope>
</reference>
<dbReference type="Proteomes" id="UP000177354">
    <property type="component" value="Unassembled WGS sequence"/>
</dbReference>
<feature type="domain" description="HMA" evidence="1">
    <location>
        <begin position="3"/>
        <end position="69"/>
    </location>
</feature>
<dbReference type="GO" id="GO:0046872">
    <property type="term" value="F:metal ion binding"/>
    <property type="evidence" value="ECO:0007669"/>
    <property type="project" value="InterPro"/>
</dbReference>
<dbReference type="InterPro" id="IPR006121">
    <property type="entry name" value="HMA_dom"/>
</dbReference>
<evidence type="ECO:0000313" key="2">
    <source>
        <dbReference type="EMBL" id="OGG07052.1"/>
    </source>
</evidence>
<gene>
    <name evidence="2" type="ORF">A2777_04260</name>
</gene>
<dbReference type="Pfam" id="PF00403">
    <property type="entry name" value="HMA"/>
    <property type="match status" value="1"/>
</dbReference>
<dbReference type="SUPFAM" id="SSF55008">
    <property type="entry name" value="HMA, heavy metal-associated domain"/>
    <property type="match status" value="1"/>
</dbReference>